<evidence type="ECO:0000313" key="2">
    <source>
        <dbReference type="WBParaSite" id="Hba_08156"/>
    </source>
</evidence>
<organism evidence="1 2">
    <name type="scientific">Heterorhabditis bacteriophora</name>
    <name type="common">Entomopathogenic nematode worm</name>
    <dbReference type="NCBI Taxonomy" id="37862"/>
    <lineage>
        <taxon>Eukaryota</taxon>
        <taxon>Metazoa</taxon>
        <taxon>Ecdysozoa</taxon>
        <taxon>Nematoda</taxon>
        <taxon>Chromadorea</taxon>
        <taxon>Rhabditida</taxon>
        <taxon>Rhabditina</taxon>
        <taxon>Rhabditomorpha</taxon>
        <taxon>Strongyloidea</taxon>
        <taxon>Heterorhabditidae</taxon>
        <taxon>Heterorhabditis</taxon>
    </lineage>
</organism>
<sequence length="75" mass="8953">MDALLFERFTQGTPAFFNSKFRWRKCYGLRRVQCYGTSRLGVCLDEDEQRVSFTFQEVNATIHIWLEDNYEATMD</sequence>
<name>A0A1I7WSL1_HETBA</name>
<dbReference type="WBParaSite" id="Hba_08156">
    <property type="protein sequence ID" value="Hba_08156"/>
    <property type="gene ID" value="Hba_08156"/>
</dbReference>
<dbReference type="AlphaFoldDB" id="A0A1I7WSL1"/>
<dbReference type="Proteomes" id="UP000095283">
    <property type="component" value="Unplaced"/>
</dbReference>
<protein>
    <submittedName>
        <fullName evidence="2">Uncharacterized protein</fullName>
    </submittedName>
</protein>
<accession>A0A1I7WSL1</accession>
<keyword evidence="1" id="KW-1185">Reference proteome</keyword>
<proteinExistence type="predicted"/>
<reference evidence="2" key="1">
    <citation type="submission" date="2016-11" db="UniProtKB">
        <authorList>
            <consortium name="WormBaseParasite"/>
        </authorList>
    </citation>
    <scope>IDENTIFICATION</scope>
</reference>
<evidence type="ECO:0000313" key="1">
    <source>
        <dbReference type="Proteomes" id="UP000095283"/>
    </source>
</evidence>